<evidence type="ECO:0000313" key="1">
    <source>
        <dbReference type="EMBL" id="AFH48934.1"/>
    </source>
</evidence>
<organism evidence="1 2">
    <name type="scientific">Ignavibacterium album (strain DSM 19864 / JCM 16511 / NBRC 101810 / Mat9-16)</name>
    <dbReference type="NCBI Taxonomy" id="945713"/>
    <lineage>
        <taxon>Bacteria</taxon>
        <taxon>Pseudomonadati</taxon>
        <taxon>Ignavibacteriota</taxon>
        <taxon>Ignavibacteria</taxon>
        <taxon>Ignavibacteriales</taxon>
        <taxon>Ignavibacteriaceae</taxon>
        <taxon>Ignavibacterium</taxon>
    </lineage>
</organism>
<dbReference type="HOGENOM" id="CLU_2935326_0_0_10"/>
<name>I0AIX7_IGNAJ</name>
<dbReference type="AlphaFoldDB" id="I0AIX7"/>
<dbReference type="EMBL" id="CP003418">
    <property type="protein sequence ID" value="AFH48934.1"/>
    <property type="molecule type" value="Genomic_DNA"/>
</dbReference>
<evidence type="ECO:0000313" key="2">
    <source>
        <dbReference type="Proteomes" id="UP000007394"/>
    </source>
</evidence>
<keyword evidence="2" id="KW-1185">Reference proteome</keyword>
<gene>
    <name evidence="1" type="ordered locus">IALB_1223</name>
</gene>
<protein>
    <submittedName>
        <fullName evidence="1">Uncharacterized protein</fullName>
    </submittedName>
</protein>
<dbReference type="Proteomes" id="UP000007394">
    <property type="component" value="Chromosome"/>
</dbReference>
<sequence length="60" mass="6965">MEAGHIASQFHYGSIKTKLFQLQQAIPEICLNSTMVRLKRLYGKPNKYKIVIVSIPLWFD</sequence>
<proteinExistence type="predicted"/>
<accession>I0AIX7</accession>
<reference evidence="1 2" key="1">
    <citation type="journal article" date="2012" name="Front. Microbiol.">
        <title>Complete genome of Ignavibacterium album, a metabolically versatile, flagellated, facultative anaerobe from the phylum Chlorobi.</title>
        <authorList>
            <person name="Liu Z."/>
            <person name="Frigaard N.-U."/>
            <person name="Vogl K."/>
            <person name="Iino T."/>
            <person name="Ohkuma M."/>
            <person name="Overmann J."/>
            <person name="Bryant D.A."/>
        </authorList>
    </citation>
    <scope>NUCLEOTIDE SEQUENCE [LARGE SCALE GENOMIC DNA]</scope>
    <source>
        <strain evidence="2">DSM 19864 / JCM 16511 / NBRC 101810 / Mat9-16</strain>
    </source>
</reference>
<dbReference type="KEGG" id="ial:IALB_1223"/>